<dbReference type="EMBL" id="JASPKY010000208">
    <property type="protein sequence ID" value="KAK9720646.1"/>
    <property type="molecule type" value="Genomic_DNA"/>
</dbReference>
<dbReference type="GO" id="GO:0005634">
    <property type="term" value="C:nucleus"/>
    <property type="evidence" value="ECO:0007669"/>
    <property type="project" value="UniProtKB-SubCell"/>
</dbReference>
<organism evidence="2 3">
    <name type="scientific">Popillia japonica</name>
    <name type="common">Japanese beetle</name>
    <dbReference type="NCBI Taxonomy" id="7064"/>
    <lineage>
        <taxon>Eukaryota</taxon>
        <taxon>Metazoa</taxon>
        <taxon>Ecdysozoa</taxon>
        <taxon>Arthropoda</taxon>
        <taxon>Hexapoda</taxon>
        <taxon>Insecta</taxon>
        <taxon>Pterygota</taxon>
        <taxon>Neoptera</taxon>
        <taxon>Endopterygota</taxon>
        <taxon>Coleoptera</taxon>
        <taxon>Polyphaga</taxon>
        <taxon>Scarabaeiformia</taxon>
        <taxon>Scarabaeidae</taxon>
        <taxon>Rutelinae</taxon>
        <taxon>Popillia</taxon>
    </lineage>
</organism>
<evidence type="ECO:0008006" key="4">
    <source>
        <dbReference type="Google" id="ProtNLM"/>
    </source>
</evidence>
<sequence length="244" mass="27809">MPRTYIKKRSGPDYSLADVAAAVHDVENRNCTYRQASERYGVPVAVIYNRINGRKVSLEKLGAGRSIALSLETEEQIVLCLKARSLIGFPCDKEELKDLVGEYVKVNNLVTPFKNNRPGEDWYQSFMKRNSSLTLQKPEHLQKTRKTARDPFIVYDFYEHFQQKTRKTARDPFIVYDFYDKLNTLFVQHNVMEDSKAAFIFNCDESGFSSDPSRLRGIGEKGKPLCRISGGSGRESTSVLLCIS</sequence>
<dbReference type="SUPFAM" id="SSF46689">
    <property type="entry name" value="Homeodomain-like"/>
    <property type="match status" value="1"/>
</dbReference>
<protein>
    <recommendedName>
        <fullName evidence="4">HTH psq-type domain-containing protein</fullName>
    </recommendedName>
</protein>
<dbReference type="AlphaFoldDB" id="A0AAW1KMD0"/>
<reference evidence="2 3" key="1">
    <citation type="journal article" date="2024" name="BMC Genomics">
        <title>De novo assembly and annotation of Popillia japonica's genome with initial clues to its potential as an invasive pest.</title>
        <authorList>
            <person name="Cucini C."/>
            <person name="Boschi S."/>
            <person name="Funari R."/>
            <person name="Cardaioli E."/>
            <person name="Iannotti N."/>
            <person name="Marturano G."/>
            <person name="Paoli F."/>
            <person name="Bruttini M."/>
            <person name="Carapelli A."/>
            <person name="Frati F."/>
            <person name="Nardi F."/>
        </authorList>
    </citation>
    <scope>NUCLEOTIDE SEQUENCE [LARGE SCALE GENOMIC DNA]</scope>
    <source>
        <strain evidence="2">DMR45628</strain>
    </source>
</reference>
<dbReference type="InterPro" id="IPR009057">
    <property type="entry name" value="Homeodomain-like_sf"/>
</dbReference>
<dbReference type="Gene3D" id="1.10.10.60">
    <property type="entry name" value="Homeodomain-like"/>
    <property type="match status" value="1"/>
</dbReference>
<evidence type="ECO:0000313" key="3">
    <source>
        <dbReference type="Proteomes" id="UP001458880"/>
    </source>
</evidence>
<comment type="caution">
    <text evidence="2">The sequence shown here is derived from an EMBL/GenBank/DDBJ whole genome shotgun (WGS) entry which is preliminary data.</text>
</comment>
<comment type="subcellular location">
    <subcellularLocation>
        <location evidence="1">Nucleus</location>
    </subcellularLocation>
</comment>
<accession>A0AAW1KMD0</accession>
<evidence type="ECO:0000256" key="1">
    <source>
        <dbReference type="ARBA" id="ARBA00004123"/>
    </source>
</evidence>
<proteinExistence type="predicted"/>
<dbReference type="Proteomes" id="UP001458880">
    <property type="component" value="Unassembled WGS sequence"/>
</dbReference>
<name>A0AAW1KMD0_POPJA</name>
<gene>
    <name evidence="2" type="ORF">QE152_g21928</name>
</gene>
<keyword evidence="3" id="KW-1185">Reference proteome</keyword>
<evidence type="ECO:0000313" key="2">
    <source>
        <dbReference type="EMBL" id="KAK9720646.1"/>
    </source>
</evidence>